<feature type="transmembrane region" description="Helical" evidence="1">
    <location>
        <begin position="107"/>
        <end position="133"/>
    </location>
</feature>
<keyword evidence="1" id="KW-0812">Transmembrane</keyword>
<comment type="function">
    <text evidence="1">Involved in the import of queuosine (Q) precursors, required for Q precursor salvage.</text>
</comment>
<organism evidence="4 5">
    <name type="scientific">Candidatus Fonsibacter lacus</name>
    <dbReference type="NCBI Taxonomy" id="2576439"/>
    <lineage>
        <taxon>Bacteria</taxon>
        <taxon>Pseudomonadati</taxon>
        <taxon>Pseudomonadota</taxon>
        <taxon>Alphaproteobacteria</taxon>
        <taxon>Candidatus Pelagibacterales</taxon>
        <taxon>Candidatus Pelagibacterales incertae sedis</taxon>
        <taxon>Candidatus Fonsibacter</taxon>
    </lineage>
</organism>
<sequence length="169" mass="18941">MAIVICASNYLVQFPFSYFGLQEILTWGAFTYPITFLVTDLANRFFGKEFAKKIVVFGFILGIIFSFILTFEEFNLIVLRIVIASGVAFLAGQLLDISVFNTLRNKLWFIPPLVSSILGSILDTVVFFSIAFYGTDSSWIILAAGDLAVKLFVDFAMLLPFRIAIARFS</sequence>
<accession>A0A845S9F4</accession>
<keyword evidence="1" id="KW-0813">Transport</keyword>
<keyword evidence="1" id="KW-0472">Membrane</keyword>
<feature type="transmembrane region" description="Helical" evidence="1">
    <location>
        <begin position="77"/>
        <end position="95"/>
    </location>
</feature>
<dbReference type="NCBIfam" id="TIGR00697">
    <property type="entry name" value="queuosine precursor transporter"/>
    <property type="match status" value="1"/>
</dbReference>
<evidence type="ECO:0000256" key="1">
    <source>
        <dbReference type="HAMAP-Rule" id="MF_02088"/>
    </source>
</evidence>
<dbReference type="EMBL" id="RGOB01000011">
    <property type="protein sequence ID" value="NCU52856.1"/>
    <property type="molecule type" value="Genomic_DNA"/>
</dbReference>
<evidence type="ECO:0000313" key="4">
    <source>
        <dbReference type="EMBL" id="NCU62624.1"/>
    </source>
</evidence>
<evidence type="ECO:0000313" key="2">
    <source>
        <dbReference type="EMBL" id="NBN87812.1"/>
    </source>
</evidence>
<dbReference type="Proteomes" id="UP000572953">
    <property type="component" value="Unassembled WGS sequence"/>
</dbReference>
<dbReference type="Pfam" id="PF02592">
    <property type="entry name" value="Vut_1"/>
    <property type="match status" value="1"/>
</dbReference>
<dbReference type="InterPro" id="IPR003744">
    <property type="entry name" value="YhhQ"/>
</dbReference>
<keyword evidence="1" id="KW-1003">Cell membrane</keyword>
<evidence type="ECO:0000313" key="5">
    <source>
        <dbReference type="Proteomes" id="UP000572953"/>
    </source>
</evidence>
<dbReference type="Proteomes" id="UP000747791">
    <property type="component" value="Unassembled WGS sequence"/>
</dbReference>
<dbReference type="GO" id="GO:0005886">
    <property type="term" value="C:plasma membrane"/>
    <property type="evidence" value="ECO:0007669"/>
    <property type="project" value="UniProtKB-SubCell"/>
</dbReference>
<evidence type="ECO:0000313" key="3">
    <source>
        <dbReference type="EMBL" id="NCU52856.1"/>
    </source>
</evidence>
<feature type="transmembrane region" description="Helical" evidence="1">
    <location>
        <begin position="24"/>
        <end position="42"/>
    </location>
</feature>
<protein>
    <recommendedName>
        <fullName evidence="1">Probable queuosine precursor transporter</fullName>
        <shortName evidence="1">Q precursor transporter</shortName>
    </recommendedName>
</protein>
<comment type="caution">
    <text evidence="4">The sequence shown here is derived from an EMBL/GenBank/DDBJ whole genome shotgun (WGS) entry which is preliminary data.</text>
</comment>
<keyword evidence="1" id="KW-1133">Transmembrane helix</keyword>
<reference evidence="4 5" key="1">
    <citation type="submission" date="2018-10" db="EMBL/GenBank/DDBJ databases">
        <title>Iterative Subtractive Binning of Freshwater Chronoseries Metagenomes Recovers Nearly Complete Genomes from over Four Hundred Novel Species.</title>
        <authorList>
            <person name="Rodriguez-R L.M."/>
            <person name="Tsementzi D."/>
            <person name="Luo C."/>
            <person name="Konstantinidis K.T."/>
        </authorList>
    </citation>
    <scope>NUCLEOTIDE SEQUENCE [LARGE SCALE GENOMIC DNA]</scope>
    <source>
        <strain evidence="4">WB7_2B_003</strain>
        <strain evidence="2">WB7_6_001</strain>
        <strain evidence="3">WB8_2A_004</strain>
    </source>
</reference>
<comment type="subcellular location">
    <subcellularLocation>
        <location evidence="1">Cell inner membrane</location>
        <topology evidence="1">Multi-pass membrane protein</topology>
    </subcellularLocation>
</comment>
<dbReference type="HAMAP" id="MF_02088">
    <property type="entry name" value="Q_prec_transport"/>
    <property type="match status" value="1"/>
</dbReference>
<dbReference type="GO" id="GO:0022857">
    <property type="term" value="F:transmembrane transporter activity"/>
    <property type="evidence" value="ECO:0007669"/>
    <property type="project" value="UniProtKB-UniRule"/>
</dbReference>
<feature type="transmembrane region" description="Helical" evidence="1">
    <location>
        <begin position="139"/>
        <end position="161"/>
    </location>
</feature>
<dbReference type="EMBL" id="RGGN01000014">
    <property type="protein sequence ID" value="NCU62624.1"/>
    <property type="molecule type" value="Genomic_DNA"/>
</dbReference>
<dbReference type="PANTHER" id="PTHR34300:SF1">
    <property type="entry name" value="QUEUOSINE PRECURSOR TRANSPORTER"/>
    <property type="match status" value="1"/>
</dbReference>
<dbReference type="EMBL" id="RGET01000015">
    <property type="protein sequence ID" value="NBN87812.1"/>
    <property type="molecule type" value="Genomic_DNA"/>
</dbReference>
<name>A0A845S9F4_9PROT</name>
<keyword evidence="1" id="KW-0997">Cell inner membrane</keyword>
<comment type="similarity">
    <text evidence="1">Belongs to the vitamin uptake transporter (VUT/ECF) (TC 2.A.88) family. Q precursor transporter subfamily.</text>
</comment>
<proteinExistence type="inferred from homology"/>
<gene>
    <name evidence="2" type="ORF">EBV32_01810</name>
    <name evidence="4" type="ORF">EBV78_00785</name>
    <name evidence="3" type="ORF">EBX74_00890</name>
</gene>
<dbReference type="Proteomes" id="UP000713222">
    <property type="component" value="Unassembled WGS sequence"/>
</dbReference>
<dbReference type="PANTHER" id="PTHR34300">
    <property type="entry name" value="QUEUOSINE PRECURSOR TRANSPORTER-RELATED"/>
    <property type="match status" value="1"/>
</dbReference>
<dbReference type="AlphaFoldDB" id="A0A845S9F4"/>
<feature type="transmembrane region" description="Helical" evidence="1">
    <location>
        <begin position="54"/>
        <end position="71"/>
    </location>
</feature>